<evidence type="ECO:0000256" key="1">
    <source>
        <dbReference type="ARBA" id="ARBA00004167"/>
    </source>
</evidence>
<dbReference type="AlphaFoldDB" id="A0AAD4S3P1"/>
<keyword evidence="3" id="KW-0812">Transmembrane</keyword>
<keyword evidence="5" id="KW-0677">Repeat</keyword>
<comment type="caution">
    <text evidence="11">The sequence shown here is derived from an EMBL/GenBank/DDBJ whole genome shotgun (WGS) entry which is preliminary data.</text>
</comment>
<evidence type="ECO:0000259" key="10">
    <source>
        <dbReference type="Pfam" id="PF13947"/>
    </source>
</evidence>
<dbReference type="InterPro" id="IPR032675">
    <property type="entry name" value="LRR_dom_sf"/>
</dbReference>
<reference evidence="11" key="1">
    <citation type="submission" date="2022-04" db="EMBL/GenBank/DDBJ databases">
        <title>A functionally conserved STORR gene fusion in Papaver species that diverged 16.8 million years ago.</title>
        <authorList>
            <person name="Catania T."/>
        </authorList>
    </citation>
    <scope>NUCLEOTIDE SEQUENCE</scope>
    <source>
        <strain evidence="11">S-188037</strain>
    </source>
</reference>
<dbReference type="InterPro" id="IPR024788">
    <property type="entry name" value="Malectin-like_Carb-bd_dom"/>
</dbReference>
<dbReference type="InterPro" id="IPR025287">
    <property type="entry name" value="WAK_GUB"/>
</dbReference>
<feature type="domain" description="Wall-associated receptor kinase galacturonan-binding" evidence="10">
    <location>
        <begin position="31"/>
        <end position="96"/>
    </location>
</feature>
<keyword evidence="4 8" id="KW-0732">Signal</keyword>
<protein>
    <submittedName>
        <fullName evidence="11">Uncharacterized protein</fullName>
    </submittedName>
</protein>
<feature type="signal peptide" evidence="8">
    <location>
        <begin position="1"/>
        <end position="18"/>
    </location>
</feature>
<dbReference type="Pfam" id="PF12819">
    <property type="entry name" value="Malectin_like"/>
    <property type="match status" value="1"/>
</dbReference>
<dbReference type="GO" id="GO:0016020">
    <property type="term" value="C:membrane"/>
    <property type="evidence" value="ECO:0007669"/>
    <property type="project" value="UniProtKB-SubCell"/>
</dbReference>
<organism evidence="11 12">
    <name type="scientific">Papaver atlanticum</name>
    <dbReference type="NCBI Taxonomy" id="357466"/>
    <lineage>
        <taxon>Eukaryota</taxon>
        <taxon>Viridiplantae</taxon>
        <taxon>Streptophyta</taxon>
        <taxon>Embryophyta</taxon>
        <taxon>Tracheophyta</taxon>
        <taxon>Spermatophyta</taxon>
        <taxon>Magnoliopsida</taxon>
        <taxon>Ranunculales</taxon>
        <taxon>Papaveraceae</taxon>
        <taxon>Papaveroideae</taxon>
        <taxon>Papaver</taxon>
    </lineage>
</organism>
<gene>
    <name evidence="11" type="ORF">MKW98_011615</name>
</gene>
<accession>A0AAD4S3P1</accession>
<comment type="subcellular location">
    <subcellularLocation>
        <location evidence="1">Membrane</location>
        <topology evidence="1">Single-pass membrane protein</topology>
    </subcellularLocation>
</comment>
<evidence type="ECO:0000259" key="9">
    <source>
        <dbReference type="Pfam" id="PF12819"/>
    </source>
</evidence>
<keyword evidence="2" id="KW-0433">Leucine-rich repeat</keyword>
<dbReference type="Pfam" id="PF13947">
    <property type="entry name" value="GUB_WAK_bind"/>
    <property type="match status" value="1"/>
</dbReference>
<evidence type="ECO:0000256" key="4">
    <source>
        <dbReference type="ARBA" id="ARBA00022729"/>
    </source>
</evidence>
<dbReference type="Gene3D" id="3.80.10.10">
    <property type="entry name" value="Ribonuclease Inhibitor"/>
    <property type="match status" value="1"/>
</dbReference>
<proteinExistence type="predicted"/>
<evidence type="ECO:0000256" key="5">
    <source>
        <dbReference type="ARBA" id="ARBA00022737"/>
    </source>
</evidence>
<name>A0AAD4S3P1_9MAGN</name>
<feature type="domain" description="Malectin-like" evidence="9">
    <location>
        <begin position="245"/>
        <end position="584"/>
    </location>
</feature>
<keyword evidence="7" id="KW-0472">Membrane</keyword>
<evidence type="ECO:0000313" key="12">
    <source>
        <dbReference type="Proteomes" id="UP001202328"/>
    </source>
</evidence>
<dbReference type="SUPFAM" id="SSF52058">
    <property type="entry name" value="L domain-like"/>
    <property type="match status" value="1"/>
</dbReference>
<evidence type="ECO:0000256" key="8">
    <source>
        <dbReference type="SAM" id="SignalP"/>
    </source>
</evidence>
<evidence type="ECO:0000313" key="11">
    <source>
        <dbReference type="EMBL" id="KAI3860421.1"/>
    </source>
</evidence>
<feature type="chain" id="PRO_5042257740" evidence="8">
    <location>
        <begin position="19"/>
        <end position="766"/>
    </location>
</feature>
<dbReference type="GO" id="GO:0030247">
    <property type="term" value="F:polysaccharide binding"/>
    <property type="evidence" value="ECO:0007669"/>
    <property type="project" value="InterPro"/>
</dbReference>
<evidence type="ECO:0000256" key="2">
    <source>
        <dbReference type="ARBA" id="ARBA00022614"/>
    </source>
</evidence>
<dbReference type="Proteomes" id="UP001202328">
    <property type="component" value="Unassembled WGS sequence"/>
</dbReference>
<dbReference type="PANTHER" id="PTHR45631">
    <property type="entry name" value="OS07G0107800 PROTEIN-RELATED"/>
    <property type="match status" value="1"/>
</dbReference>
<dbReference type="FunFam" id="3.80.10.10:FF:000129">
    <property type="entry name" value="Leucine-rich repeat receptor-like kinase"/>
    <property type="match status" value="1"/>
</dbReference>
<keyword evidence="12" id="KW-1185">Reference proteome</keyword>
<dbReference type="EMBL" id="JAJJMB010014426">
    <property type="protein sequence ID" value="KAI3860421.1"/>
    <property type="molecule type" value="Genomic_DNA"/>
</dbReference>
<keyword evidence="6" id="KW-1133">Transmembrane helix</keyword>
<sequence length="766" mass="84426">MQIIFSWFLLLTISSTTSVESSTFLQAKPGCQSQCGNISIPYPFGIGDGCFIDQTVGGKSASGYNLRCNTSYDPPKLFPGKEGTIEIFSISETEIRVQTSKAYLCYNDSGHQVDYGRYELDMTSSVFTASYKKNMFFGIGCEIIATIIGQSGDNETALSTDSCISKCKSSKNMDVGACTGTSGCCQVTVPKGMKKFTSRLDGVLQGNPPKSSYNSCNFAFLAEEGQFTLEASDLRLNGSVLLMSIDCGSSSPEPYTDKSSLVWVADDQYVKTGETRNIITKDLPPAWDSHVMSTLREFSTLKKNCYSLDVDNKSEDSTSVERVLLRASFFYGNYDNKSSPPTFRLQFNGNNWTQVVTSMDRVVYHEVVYSLNSKNSTIIVCLGQTKVDNFPFISALEVRSLDSDIYSSYSDPNYPLFFDKRVAFGVSTTVRYPEDSYGRIWNPIDIPSTAKVRNNSTSLEVNIGDRPPEIVMRTSAVNLISSANITLQGKTDLRVPFHINIYFSEVMILSSTQKRSFSVIVNGYFFADKSYQEYGPVIPPYGRALEVRIENVTADPFVGIFKIEIVPTKDSTLPPLINAVENFYIGDKLVQGTNSSDVISLGLLQKSFIQLQDWTGDPCLPSPFTWEWVACDSDTDSPRVIALYLNDLGLIGSLPDFSAMDALQTIDFSNNNLTLAIPEFLGTLPKLDLLNLEGNNFSGEIPCSLLKNSNLKLSVTGNPNLSLNNNTSICKSNIESRIPSASNSQNCITSLLRITILGSILIQMLM</sequence>
<dbReference type="PANTHER" id="PTHR45631:SF44">
    <property type="entry name" value="CARBOHYDRATE-BINDING PROTEIN OF THE ER PROTEIN"/>
    <property type="match status" value="1"/>
</dbReference>
<evidence type="ECO:0000256" key="6">
    <source>
        <dbReference type="ARBA" id="ARBA00022989"/>
    </source>
</evidence>
<evidence type="ECO:0000256" key="7">
    <source>
        <dbReference type="ARBA" id="ARBA00023136"/>
    </source>
</evidence>
<evidence type="ECO:0000256" key="3">
    <source>
        <dbReference type="ARBA" id="ARBA00022692"/>
    </source>
</evidence>